<keyword evidence="3" id="KW-1185">Reference proteome</keyword>
<name>A0A836C8D6_9STRA</name>
<feature type="compositionally biased region" description="Basic and acidic residues" evidence="1">
    <location>
        <begin position="87"/>
        <end position="101"/>
    </location>
</feature>
<evidence type="ECO:0000313" key="2">
    <source>
        <dbReference type="EMBL" id="KAG5175613.1"/>
    </source>
</evidence>
<dbReference type="AlphaFoldDB" id="A0A836C8D6"/>
<evidence type="ECO:0000256" key="1">
    <source>
        <dbReference type="SAM" id="MobiDB-lite"/>
    </source>
</evidence>
<sequence length="122" mass="14152">MERWNTTGARYACKWWPFAGAPWADMCRRSTQKPRRSARQHQHTITMCSRRRIPQRLVTRWCCAMPCIGVTTAVMVTELPRPTASPSRHESNNLEAKAQRQHDGWGMVAGLLQRTDAKRFRT</sequence>
<gene>
    <name evidence="2" type="ORF">JKP88DRAFT_347207</name>
</gene>
<dbReference type="EMBL" id="JAFCMP010000547">
    <property type="protein sequence ID" value="KAG5175613.1"/>
    <property type="molecule type" value="Genomic_DNA"/>
</dbReference>
<comment type="caution">
    <text evidence="2">The sequence shown here is derived from an EMBL/GenBank/DDBJ whole genome shotgun (WGS) entry which is preliminary data.</text>
</comment>
<feature type="region of interest" description="Disordered" evidence="1">
    <location>
        <begin position="81"/>
        <end position="101"/>
    </location>
</feature>
<proteinExistence type="predicted"/>
<dbReference type="Proteomes" id="UP000664859">
    <property type="component" value="Unassembled WGS sequence"/>
</dbReference>
<evidence type="ECO:0000313" key="3">
    <source>
        <dbReference type="Proteomes" id="UP000664859"/>
    </source>
</evidence>
<accession>A0A836C8D6</accession>
<reference evidence="2" key="1">
    <citation type="submission" date="2021-02" db="EMBL/GenBank/DDBJ databases">
        <title>First Annotated Genome of the Yellow-green Alga Tribonema minus.</title>
        <authorList>
            <person name="Mahan K.M."/>
        </authorList>
    </citation>
    <scope>NUCLEOTIDE SEQUENCE</scope>
    <source>
        <strain evidence="2">UTEX B ZZ1240</strain>
    </source>
</reference>
<organism evidence="2 3">
    <name type="scientific">Tribonema minus</name>
    <dbReference type="NCBI Taxonomy" id="303371"/>
    <lineage>
        <taxon>Eukaryota</taxon>
        <taxon>Sar</taxon>
        <taxon>Stramenopiles</taxon>
        <taxon>Ochrophyta</taxon>
        <taxon>PX clade</taxon>
        <taxon>Xanthophyceae</taxon>
        <taxon>Tribonematales</taxon>
        <taxon>Tribonemataceae</taxon>
        <taxon>Tribonema</taxon>
    </lineage>
</organism>
<protein>
    <submittedName>
        <fullName evidence="2">Uncharacterized protein</fullName>
    </submittedName>
</protein>